<accession>A0A8D8QMR4</accession>
<reference evidence="2" key="1">
    <citation type="submission" date="2021-05" db="EMBL/GenBank/DDBJ databases">
        <authorList>
            <person name="Alioto T."/>
            <person name="Alioto T."/>
            <person name="Gomez Garrido J."/>
        </authorList>
    </citation>
    <scope>NUCLEOTIDE SEQUENCE</scope>
</reference>
<organism evidence="2">
    <name type="scientific">Cacopsylla melanoneura</name>
    <dbReference type="NCBI Taxonomy" id="428564"/>
    <lineage>
        <taxon>Eukaryota</taxon>
        <taxon>Metazoa</taxon>
        <taxon>Ecdysozoa</taxon>
        <taxon>Arthropoda</taxon>
        <taxon>Hexapoda</taxon>
        <taxon>Insecta</taxon>
        <taxon>Pterygota</taxon>
        <taxon>Neoptera</taxon>
        <taxon>Paraneoptera</taxon>
        <taxon>Hemiptera</taxon>
        <taxon>Sternorrhyncha</taxon>
        <taxon>Psylloidea</taxon>
        <taxon>Psyllidae</taxon>
        <taxon>Psyllinae</taxon>
        <taxon>Cacopsylla</taxon>
    </lineage>
</organism>
<dbReference type="AlphaFoldDB" id="A0A8D8QMR4"/>
<protein>
    <submittedName>
        <fullName evidence="2">Uncharacterized protein</fullName>
    </submittedName>
</protein>
<proteinExistence type="predicted"/>
<dbReference type="EMBL" id="HBUF01084497">
    <property type="protein sequence ID" value="CAG6633957.1"/>
    <property type="molecule type" value="Transcribed_RNA"/>
</dbReference>
<feature type="region of interest" description="Disordered" evidence="1">
    <location>
        <begin position="78"/>
        <end position="99"/>
    </location>
</feature>
<sequence>MTSSMDVLRKNTGLRLIFFFVLPNKSKTPRAETEPLGVSGTVQSAVLIPILNPARNFCNSNFYNYIIILAENRFKNQTNVGQKPLPNGTQDRKRPPNRWEKNIKKVAAYNWQTTAQDRNR</sequence>
<evidence type="ECO:0000256" key="1">
    <source>
        <dbReference type="SAM" id="MobiDB-lite"/>
    </source>
</evidence>
<evidence type="ECO:0000313" key="2">
    <source>
        <dbReference type="EMBL" id="CAG6633957.1"/>
    </source>
</evidence>
<name>A0A8D8QMR4_9HEMI</name>
<feature type="compositionally biased region" description="Basic and acidic residues" evidence="1">
    <location>
        <begin position="90"/>
        <end position="99"/>
    </location>
</feature>